<keyword evidence="3 8" id="KW-0863">Zinc-finger</keyword>
<name>A0A4Y2NHA3_ARAVE</name>
<dbReference type="GO" id="GO:0005634">
    <property type="term" value="C:nucleus"/>
    <property type="evidence" value="ECO:0007669"/>
    <property type="project" value="UniProtKB-SubCell"/>
</dbReference>
<keyword evidence="7" id="KW-0539">Nucleus</keyword>
<evidence type="ECO:0000256" key="1">
    <source>
        <dbReference type="ARBA" id="ARBA00004123"/>
    </source>
</evidence>
<keyword evidence="6" id="KW-0804">Transcription</keyword>
<sequence length="463" mass="52295">MTRLILILGGVPGNKTNKPLERTANLRQDKQGTYQQIGAKLVAYLGDETVLPSPVLLVWFNQLTMNALEGFERVATEETSPGGGEDAMLLSIPVCGAYRCTLCVEEFDRADRLSRHARERHSTPVTFTCSQCERRFGNFRSASIHYGKCNGPRPETVEVLPFACSISVCGRTFDSKRAMTQHKRHAHPTALNEERLKALKRLPGNRIWSLEEEKNFVEAIKELRTLDGLTQRNLAAAFPGKSVRQIFNKWKVVRRVPPKWQRANPDPSPTAMAGTADEPRSQPTSRVCEHGAMQELETSWRYVVKTTHRVIQRIEASGPPKPQDRKMTKAYRRQVRRGAKNCYQRRKRRFAEVQRMWDFAPDKLATIILDGENARVTPDLKVAERHFKALFETPNDLCGQLDYTGNKECIAPAEFTAEEVKRVIQRCRLRGASGPDGLRPVSLKRALKRGVGSELATLFSICG</sequence>
<evidence type="ECO:0000256" key="4">
    <source>
        <dbReference type="ARBA" id="ARBA00022833"/>
    </source>
</evidence>
<comment type="caution">
    <text evidence="11">The sequence shown here is derived from an EMBL/GenBank/DDBJ whole genome shotgun (WGS) entry which is preliminary data.</text>
</comment>
<comment type="subcellular location">
    <subcellularLocation>
        <location evidence="1">Nucleus</location>
    </subcellularLocation>
</comment>
<dbReference type="InterPro" id="IPR013087">
    <property type="entry name" value="Znf_C2H2_type"/>
</dbReference>
<evidence type="ECO:0000256" key="7">
    <source>
        <dbReference type="ARBA" id="ARBA00023242"/>
    </source>
</evidence>
<keyword evidence="5" id="KW-0805">Transcription regulation</keyword>
<proteinExistence type="predicted"/>
<dbReference type="PROSITE" id="PS50157">
    <property type="entry name" value="ZINC_FINGER_C2H2_2"/>
    <property type="match status" value="3"/>
</dbReference>
<organism evidence="11 12">
    <name type="scientific">Araneus ventricosus</name>
    <name type="common">Orbweaver spider</name>
    <name type="synonym">Epeira ventricosa</name>
    <dbReference type="NCBI Taxonomy" id="182803"/>
    <lineage>
        <taxon>Eukaryota</taxon>
        <taxon>Metazoa</taxon>
        <taxon>Ecdysozoa</taxon>
        <taxon>Arthropoda</taxon>
        <taxon>Chelicerata</taxon>
        <taxon>Arachnida</taxon>
        <taxon>Araneae</taxon>
        <taxon>Araneomorphae</taxon>
        <taxon>Entelegynae</taxon>
        <taxon>Araneoidea</taxon>
        <taxon>Araneidae</taxon>
        <taxon>Araneus</taxon>
    </lineage>
</organism>
<evidence type="ECO:0000256" key="2">
    <source>
        <dbReference type="ARBA" id="ARBA00022723"/>
    </source>
</evidence>
<evidence type="ECO:0000256" key="9">
    <source>
        <dbReference type="SAM" id="MobiDB-lite"/>
    </source>
</evidence>
<accession>A0A4Y2NHA3</accession>
<dbReference type="PROSITE" id="PS00028">
    <property type="entry name" value="ZINC_FINGER_C2H2_1"/>
    <property type="match status" value="2"/>
</dbReference>
<dbReference type="Proteomes" id="UP000499080">
    <property type="component" value="Unassembled WGS sequence"/>
</dbReference>
<keyword evidence="12" id="KW-1185">Reference proteome</keyword>
<dbReference type="Gene3D" id="3.30.160.60">
    <property type="entry name" value="Classic Zinc Finger"/>
    <property type="match status" value="1"/>
</dbReference>
<dbReference type="SMART" id="SM00355">
    <property type="entry name" value="ZnF_C2H2"/>
    <property type="match status" value="3"/>
</dbReference>
<gene>
    <name evidence="11" type="ORF">AVEN_15042_1</name>
</gene>
<dbReference type="GO" id="GO:0006357">
    <property type="term" value="P:regulation of transcription by RNA polymerase II"/>
    <property type="evidence" value="ECO:0007669"/>
    <property type="project" value="TreeGrafter"/>
</dbReference>
<evidence type="ECO:0000256" key="5">
    <source>
        <dbReference type="ARBA" id="ARBA00023015"/>
    </source>
</evidence>
<feature type="domain" description="C2H2-type" evidence="10">
    <location>
        <begin position="98"/>
        <end position="126"/>
    </location>
</feature>
<dbReference type="InterPro" id="IPR001005">
    <property type="entry name" value="SANT/Myb"/>
</dbReference>
<dbReference type="EMBL" id="BGPR01009127">
    <property type="protein sequence ID" value="GBN38154.1"/>
    <property type="molecule type" value="Genomic_DNA"/>
</dbReference>
<evidence type="ECO:0000256" key="3">
    <source>
        <dbReference type="ARBA" id="ARBA00022771"/>
    </source>
</evidence>
<dbReference type="AlphaFoldDB" id="A0A4Y2NHA3"/>
<evidence type="ECO:0000313" key="12">
    <source>
        <dbReference type="Proteomes" id="UP000499080"/>
    </source>
</evidence>
<reference evidence="11 12" key="1">
    <citation type="journal article" date="2019" name="Sci. Rep.">
        <title>Orb-weaving spider Araneus ventricosus genome elucidates the spidroin gene catalogue.</title>
        <authorList>
            <person name="Kono N."/>
            <person name="Nakamura H."/>
            <person name="Ohtoshi R."/>
            <person name="Moran D.A.P."/>
            <person name="Shinohara A."/>
            <person name="Yoshida Y."/>
            <person name="Fujiwara M."/>
            <person name="Mori M."/>
            <person name="Tomita M."/>
            <person name="Arakawa K."/>
        </authorList>
    </citation>
    <scope>NUCLEOTIDE SEQUENCE [LARGE SCALE GENOMIC DNA]</scope>
</reference>
<feature type="domain" description="C2H2-type" evidence="10">
    <location>
        <begin position="162"/>
        <end position="187"/>
    </location>
</feature>
<evidence type="ECO:0000256" key="6">
    <source>
        <dbReference type="ARBA" id="ARBA00023163"/>
    </source>
</evidence>
<evidence type="ECO:0000313" key="11">
    <source>
        <dbReference type="EMBL" id="GBN38154.1"/>
    </source>
</evidence>
<evidence type="ECO:0000259" key="10">
    <source>
        <dbReference type="PROSITE" id="PS50157"/>
    </source>
</evidence>
<dbReference type="CDD" id="cd00167">
    <property type="entry name" value="SANT"/>
    <property type="match status" value="1"/>
</dbReference>
<evidence type="ECO:0000256" key="8">
    <source>
        <dbReference type="PROSITE-ProRule" id="PRU00042"/>
    </source>
</evidence>
<dbReference type="InterPro" id="IPR036236">
    <property type="entry name" value="Znf_C2H2_sf"/>
</dbReference>
<protein>
    <recommendedName>
        <fullName evidence="10">C2H2-type domain-containing protein</fullName>
    </recommendedName>
</protein>
<feature type="domain" description="C2H2-type" evidence="10">
    <location>
        <begin position="127"/>
        <end position="154"/>
    </location>
</feature>
<dbReference type="OrthoDB" id="9802488at2759"/>
<keyword evidence="2" id="KW-0479">Metal-binding</keyword>
<dbReference type="SUPFAM" id="SSF57667">
    <property type="entry name" value="beta-beta-alpha zinc fingers"/>
    <property type="match status" value="1"/>
</dbReference>
<dbReference type="InterPro" id="IPR051061">
    <property type="entry name" value="Zinc_finger_trans_reg"/>
</dbReference>
<feature type="region of interest" description="Disordered" evidence="9">
    <location>
        <begin position="259"/>
        <end position="284"/>
    </location>
</feature>
<dbReference type="GO" id="GO:0008270">
    <property type="term" value="F:zinc ion binding"/>
    <property type="evidence" value="ECO:0007669"/>
    <property type="project" value="UniProtKB-KW"/>
</dbReference>
<keyword evidence="4" id="KW-0862">Zinc</keyword>
<dbReference type="PANTHER" id="PTHR46179:SF13">
    <property type="entry name" value="C2H2-TYPE DOMAIN-CONTAINING PROTEIN"/>
    <property type="match status" value="1"/>
</dbReference>
<dbReference type="PANTHER" id="PTHR46179">
    <property type="entry name" value="ZINC FINGER PROTEIN"/>
    <property type="match status" value="1"/>
</dbReference>